<comment type="caution">
    <text evidence="4">The sequence shown here is derived from an EMBL/GenBank/DDBJ whole genome shotgun (WGS) entry which is preliminary data.</text>
</comment>
<evidence type="ECO:0000313" key="4">
    <source>
        <dbReference type="EMBL" id="MBB2900742.1"/>
    </source>
</evidence>
<dbReference type="GO" id="GO:1901137">
    <property type="term" value="P:carbohydrate derivative biosynthetic process"/>
    <property type="evidence" value="ECO:0007669"/>
    <property type="project" value="UniProtKB-ARBA"/>
</dbReference>
<feature type="domain" description="Glycosyltransferase subfamily 4-like N-terminal" evidence="3">
    <location>
        <begin position="17"/>
        <end position="174"/>
    </location>
</feature>
<gene>
    <name evidence="4" type="ORF">FHR75_001530</name>
</gene>
<name>A0A7W4TKS6_KINRA</name>
<proteinExistence type="predicted"/>
<evidence type="ECO:0000256" key="1">
    <source>
        <dbReference type="ARBA" id="ARBA00022676"/>
    </source>
</evidence>
<keyword evidence="2 4" id="KW-0808">Transferase</keyword>
<keyword evidence="1" id="KW-0328">Glycosyltransferase</keyword>
<dbReference type="AlphaFoldDB" id="A0A7W4TKS6"/>
<dbReference type="PANTHER" id="PTHR45947">
    <property type="entry name" value="SULFOQUINOVOSYL TRANSFERASE SQD2"/>
    <property type="match status" value="1"/>
</dbReference>
<dbReference type="InterPro" id="IPR028098">
    <property type="entry name" value="Glyco_trans_4-like_N"/>
</dbReference>
<evidence type="ECO:0000259" key="3">
    <source>
        <dbReference type="Pfam" id="PF13439"/>
    </source>
</evidence>
<dbReference type="EMBL" id="JACHVY010000001">
    <property type="protein sequence ID" value="MBB2900742.1"/>
    <property type="molecule type" value="Genomic_DNA"/>
</dbReference>
<dbReference type="PANTHER" id="PTHR45947:SF3">
    <property type="entry name" value="SULFOQUINOVOSYL TRANSFERASE SQD2"/>
    <property type="match status" value="1"/>
</dbReference>
<reference evidence="4 5" key="1">
    <citation type="submission" date="2020-08" db="EMBL/GenBank/DDBJ databases">
        <title>The Agave Microbiome: Exploring the role of microbial communities in plant adaptations to desert environments.</title>
        <authorList>
            <person name="Partida-Martinez L.P."/>
        </authorList>
    </citation>
    <scope>NUCLEOTIDE SEQUENCE [LARGE SCALE GENOMIC DNA]</scope>
    <source>
        <strain evidence="4 5">AS2.23</strain>
    </source>
</reference>
<reference evidence="4 5" key="2">
    <citation type="submission" date="2020-08" db="EMBL/GenBank/DDBJ databases">
        <authorList>
            <person name="Partida-Martinez L."/>
            <person name="Huntemann M."/>
            <person name="Clum A."/>
            <person name="Wang J."/>
            <person name="Palaniappan K."/>
            <person name="Ritter S."/>
            <person name="Chen I.-M."/>
            <person name="Stamatis D."/>
            <person name="Reddy T."/>
            <person name="O'Malley R."/>
            <person name="Daum C."/>
            <person name="Shapiro N."/>
            <person name="Ivanova N."/>
            <person name="Kyrpides N."/>
            <person name="Woyke T."/>
        </authorList>
    </citation>
    <scope>NUCLEOTIDE SEQUENCE [LARGE SCALE GENOMIC DNA]</scope>
    <source>
        <strain evidence="4 5">AS2.23</strain>
    </source>
</reference>
<dbReference type="Pfam" id="PF13692">
    <property type="entry name" value="Glyco_trans_1_4"/>
    <property type="match status" value="1"/>
</dbReference>
<dbReference type="Gene3D" id="3.40.50.2000">
    <property type="entry name" value="Glycogen Phosphorylase B"/>
    <property type="match status" value="2"/>
</dbReference>
<dbReference type="RefSeq" id="WP_183390860.1">
    <property type="nucleotide sequence ID" value="NZ_JACHVY010000001.1"/>
</dbReference>
<dbReference type="GO" id="GO:0016757">
    <property type="term" value="F:glycosyltransferase activity"/>
    <property type="evidence" value="ECO:0007669"/>
    <property type="project" value="UniProtKB-KW"/>
</dbReference>
<organism evidence="4 5">
    <name type="scientific">Kineococcus radiotolerans</name>
    <dbReference type="NCBI Taxonomy" id="131568"/>
    <lineage>
        <taxon>Bacteria</taxon>
        <taxon>Bacillati</taxon>
        <taxon>Actinomycetota</taxon>
        <taxon>Actinomycetes</taxon>
        <taxon>Kineosporiales</taxon>
        <taxon>Kineosporiaceae</taxon>
        <taxon>Kineococcus</taxon>
    </lineage>
</organism>
<dbReference type="InterPro" id="IPR050194">
    <property type="entry name" value="Glycosyltransferase_grp1"/>
</dbReference>
<evidence type="ECO:0000256" key="2">
    <source>
        <dbReference type="ARBA" id="ARBA00022679"/>
    </source>
</evidence>
<dbReference type="SUPFAM" id="SSF53756">
    <property type="entry name" value="UDP-Glycosyltransferase/glycogen phosphorylase"/>
    <property type="match status" value="1"/>
</dbReference>
<evidence type="ECO:0000313" key="5">
    <source>
        <dbReference type="Proteomes" id="UP000533269"/>
    </source>
</evidence>
<dbReference type="Proteomes" id="UP000533269">
    <property type="component" value="Unassembled WGS sequence"/>
</dbReference>
<sequence length="379" mass="40467">MTRPMRVVHVITTLTTGGAERQLELLVDRSGARSTTVCLYEGGPVAESMRRRGHRVDVLGMAGWRKPLAIARLARRLRRARPDVVHVHLLAAQLWGIPAARLAGVPVVVSTEHSLMADSIEGRPLTDWLHRTYRVLERLSDHTVAVSATTADRLVAWGVPRERITVVDNGIDLEAVAPRPEARARVRAELGVDDGTTVLVTVGRLDPVKRVDEVLEAVAPRLAAGGHVLVVAGAGSLRPELEARAEQLGVAPAVRWLGARDDVPAVLAAADVLVSASRDETFGLAVLEAVTGGLPSVFVECPALEELGELPEGVERAAGGGPAALRAALDALSARGLHRRSAPAAVLERYDARRTAAAVDAVYAEQLAVHHRGRARRTT</sequence>
<protein>
    <submittedName>
        <fullName evidence="4">Glycosyltransferase involved in cell wall biosynthesis</fullName>
    </submittedName>
</protein>
<dbReference type="Pfam" id="PF13439">
    <property type="entry name" value="Glyco_transf_4"/>
    <property type="match status" value="1"/>
</dbReference>
<accession>A0A7W4TKS6</accession>